<dbReference type="SMART" id="SM00184">
    <property type="entry name" value="RING"/>
    <property type="match status" value="1"/>
</dbReference>
<dbReference type="InterPro" id="IPR017907">
    <property type="entry name" value="Znf_RING_CS"/>
</dbReference>
<dbReference type="PANTHER" id="PTHR25462:SF229">
    <property type="entry name" value="TRANSCRIPTION INTERMEDIARY FACTOR 1-BETA"/>
    <property type="match status" value="1"/>
</dbReference>
<keyword evidence="3" id="KW-0862">Zinc</keyword>
<name>V4A4F4_LOTGI</name>
<dbReference type="GO" id="GO:0008270">
    <property type="term" value="F:zinc ion binding"/>
    <property type="evidence" value="ECO:0007669"/>
    <property type="project" value="UniProtKB-KW"/>
</dbReference>
<keyword evidence="2 4" id="KW-0863">Zinc-finger</keyword>
<dbReference type="SUPFAM" id="SSF57850">
    <property type="entry name" value="RING/U-box"/>
    <property type="match status" value="1"/>
</dbReference>
<organism evidence="6 7">
    <name type="scientific">Lottia gigantea</name>
    <name type="common">Giant owl limpet</name>
    <dbReference type="NCBI Taxonomy" id="225164"/>
    <lineage>
        <taxon>Eukaryota</taxon>
        <taxon>Metazoa</taxon>
        <taxon>Spiralia</taxon>
        <taxon>Lophotrochozoa</taxon>
        <taxon>Mollusca</taxon>
        <taxon>Gastropoda</taxon>
        <taxon>Patellogastropoda</taxon>
        <taxon>Lottioidea</taxon>
        <taxon>Lottiidae</taxon>
        <taxon>Lottia</taxon>
    </lineage>
</organism>
<evidence type="ECO:0000313" key="7">
    <source>
        <dbReference type="Proteomes" id="UP000030746"/>
    </source>
</evidence>
<feature type="non-terminal residue" evidence="6">
    <location>
        <position position="63"/>
    </location>
</feature>
<gene>
    <name evidence="6" type="ORF">LOTGIDRAFT_122108</name>
</gene>
<sequence>MAAALPNNPNLECSICLESFKTPKILSCGHSFCFECLVKYIGDIKKKFPCPYCKQYVRIPQGG</sequence>
<evidence type="ECO:0000313" key="6">
    <source>
        <dbReference type="EMBL" id="ESO91587.1"/>
    </source>
</evidence>
<dbReference type="InterPro" id="IPR027370">
    <property type="entry name" value="Znf-RING_euk"/>
</dbReference>
<dbReference type="Pfam" id="PF13445">
    <property type="entry name" value="zf-RING_UBOX"/>
    <property type="match status" value="1"/>
</dbReference>
<dbReference type="InterPro" id="IPR047153">
    <property type="entry name" value="TRIM45/56/19-like"/>
</dbReference>
<dbReference type="AlphaFoldDB" id="V4A4F4"/>
<accession>V4A4F4</accession>
<evidence type="ECO:0000256" key="2">
    <source>
        <dbReference type="ARBA" id="ARBA00022771"/>
    </source>
</evidence>
<feature type="domain" description="RING-type" evidence="5">
    <location>
        <begin position="13"/>
        <end position="54"/>
    </location>
</feature>
<dbReference type="RefSeq" id="XP_009057655.1">
    <property type="nucleotide sequence ID" value="XM_009059407.1"/>
</dbReference>
<dbReference type="PROSITE" id="PS00518">
    <property type="entry name" value="ZF_RING_1"/>
    <property type="match status" value="1"/>
</dbReference>
<reference evidence="6 7" key="1">
    <citation type="journal article" date="2013" name="Nature">
        <title>Insights into bilaterian evolution from three spiralian genomes.</title>
        <authorList>
            <person name="Simakov O."/>
            <person name="Marletaz F."/>
            <person name="Cho S.J."/>
            <person name="Edsinger-Gonzales E."/>
            <person name="Havlak P."/>
            <person name="Hellsten U."/>
            <person name="Kuo D.H."/>
            <person name="Larsson T."/>
            <person name="Lv J."/>
            <person name="Arendt D."/>
            <person name="Savage R."/>
            <person name="Osoegawa K."/>
            <person name="de Jong P."/>
            <person name="Grimwood J."/>
            <person name="Chapman J.A."/>
            <person name="Shapiro H."/>
            <person name="Aerts A."/>
            <person name="Otillar R.P."/>
            <person name="Terry A.Y."/>
            <person name="Boore J.L."/>
            <person name="Grigoriev I.V."/>
            <person name="Lindberg D.R."/>
            <person name="Seaver E.C."/>
            <person name="Weisblat D.A."/>
            <person name="Putnam N.H."/>
            <person name="Rokhsar D.S."/>
        </authorList>
    </citation>
    <scope>NUCLEOTIDE SEQUENCE [LARGE SCALE GENOMIC DNA]</scope>
</reference>
<dbReference type="GeneID" id="20232062"/>
<dbReference type="GO" id="GO:0006513">
    <property type="term" value="P:protein monoubiquitination"/>
    <property type="evidence" value="ECO:0007669"/>
    <property type="project" value="TreeGrafter"/>
</dbReference>
<dbReference type="HOGENOM" id="CLU_013137_20_2_1"/>
<keyword evidence="7" id="KW-1185">Reference proteome</keyword>
<evidence type="ECO:0000256" key="3">
    <source>
        <dbReference type="ARBA" id="ARBA00022833"/>
    </source>
</evidence>
<dbReference type="InterPro" id="IPR013083">
    <property type="entry name" value="Znf_RING/FYVE/PHD"/>
</dbReference>
<proteinExistence type="predicted"/>
<dbReference type="PROSITE" id="PS50089">
    <property type="entry name" value="ZF_RING_2"/>
    <property type="match status" value="1"/>
</dbReference>
<dbReference type="OrthoDB" id="111250at2759"/>
<evidence type="ECO:0000259" key="5">
    <source>
        <dbReference type="PROSITE" id="PS50089"/>
    </source>
</evidence>
<evidence type="ECO:0000256" key="4">
    <source>
        <dbReference type="PROSITE-ProRule" id="PRU00175"/>
    </source>
</evidence>
<dbReference type="InterPro" id="IPR001841">
    <property type="entry name" value="Znf_RING"/>
</dbReference>
<dbReference type="Gene3D" id="3.30.40.10">
    <property type="entry name" value="Zinc/RING finger domain, C3HC4 (zinc finger)"/>
    <property type="match status" value="1"/>
</dbReference>
<dbReference type="KEGG" id="lgi:LOTGIDRAFT_122108"/>
<dbReference type="EMBL" id="KB202237">
    <property type="protein sequence ID" value="ESO91587.1"/>
    <property type="molecule type" value="Genomic_DNA"/>
</dbReference>
<dbReference type="CTD" id="20232062"/>
<evidence type="ECO:0000256" key="1">
    <source>
        <dbReference type="ARBA" id="ARBA00022723"/>
    </source>
</evidence>
<dbReference type="Proteomes" id="UP000030746">
    <property type="component" value="Unassembled WGS sequence"/>
</dbReference>
<keyword evidence="1" id="KW-0479">Metal-binding</keyword>
<protein>
    <recommendedName>
        <fullName evidence="5">RING-type domain-containing protein</fullName>
    </recommendedName>
</protein>
<dbReference type="PANTHER" id="PTHR25462">
    <property type="entry name" value="BONUS, ISOFORM C-RELATED"/>
    <property type="match status" value="1"/>
</dbReference>
<dbReference type="GO" id="GO:0061630">
    <property type="term" value="F:ubiquitin protein ligase activity"/>
    <property type="evidence" value="ECO:0007669"/>
    <property type="project" value="TreeGrafter"/>
</dbReference>